<proteinExistence type="inferred from homology"/>
<dbReference type="EMBL" id="BGPR01035073">
    <property type="protein sequence ID" value="GBO09730.1"/>
    <property type="molecule type" value="Genomic_DNA"/>
</dbReference>
<evidence type="ECO:0000256" key="12">
    <source>
        <dbReference type="RuleBase" id="RU000679"/>
    </source>
</evidence>
<comment type="similarity">
    <text evidence="2 12">Belongs to the amiloride-sensitive sodium channel (TC 1.A.6) family.</text>
</comment>
<evidence type="ECO:0000256" key="3">
    <source>
        <dbReference type="ARBA" id="ARBA00022448"/>
    </source>
</evidence>
<name>A0A4Y2UAR9_ARAVE</name>
<evidence type="ECO:0000256" key="2">
    <source>
        <dbReference type="ARBA" id="ARBA00007193"/>
    </source>
</evidence>
<evidence type="ECO:0000256" key="10">
    <source>
        <dbReference type="ARBA" id="ARBA00023201"/>
    </source>
</evidence>
<feature type="transmembrane region" description="Helical" evidence="13">
    <location>
        <begin position="56"/>
        <end position="76"/>
    </location>
</feature>
<keyword evidence="3 12" id="KW-0813">Transport</keyword>
<keyword evidence="8 12" id="KW-0406">Ion transport</keyword>
<evidence type="ECO:0000256" key="8">
    <source>
        <dbReference type="ARBA" id="ARBA00023065"/>
    </source>
</evidence>
<comment type="caution">
    <text evidence="15">The sequence shown here is derived from an EMBL/GenBank/DDBJ whole genome shotgun (WGS) entry which is preliminary data.</text>
</comment>
<accession>A0A4Y2UAR9</accession>
<dbReference type="EMBL" id="BGPR01035074">
    <property type="protein sequence ID" value="GBO09732.1"/>
    <property type="molecule type" value="Genomic_DNA"/>
</dbReference>
<dbReference type="InterPro" id="IPR001873">
    <property type="entry name" value="ENaC"/>
</dbReference>
<keyword evidence="16" id="KW-1185">Reference proteome</keyword>
<keyword evidence="6 13" id="KW-1133">Transmembrane helix</keyword>
<keyword evidence="5 12" id="KW-0812">Transmembrane</keyword>
<evidence type="ECO:0000313" key="16">
    <source>
        <dbReference type="Proteomes" id="UP000499080"/>
    </source>
</evidence>
<dbReference type="GO" id="GO:0016020">
    <property type="term" value="C:membrane"/>
    <property type="evidence" value="ECO:0007669"/>
    <property type="project" value="UniProtKB-SubCell"/>
</dbReference>
<dbReference type="Gene3D" id="1.10.287.770">
    <property type="entry name" value="YojJ-like"/>
    <property type="match status" value="1"/>
</dbReference>
<dbReference type="Proteomes" id="UP000499080">
    <property type="component" value="Unassembled WGS sequence"/>
</dbReference>
<keyword evidence="10 12" id="KW-0739">Sodium transport</keyword>
<evidence type="ECO:0000256" key="6">
    <source>
        <dbReference type="ARBA" id="ARBA00022989"/>
    </source>
</evidence>
<dbReference type="OrthoDB" id="6021021at2759"/>
<organism evidence="15 16">
    <name type="scientific">Araneus ventricosus</name>
    <name type="common">Orbweaver spider</name>
    <name type="synonym">Epeira ventricosa</name>
    <dbReference type="NCBI Taxonomy" id="182803"/>
    <lineage>
        <taxon>Eukaryota</taxon>
        <taxon>Metazoa</taxon>
        <taxon>Ecdysozoa</taxon>
        <taxon>Arthropoda</taxon>
        <taxon>Chelicerata</taxon>
        <taxon>Arachnida</taxon>
        <taxon>Araneae</taxon>
        <taxon>Araneomorphae</taxon>
        <taxon>Entelegynae</taxon>
        <taxon>Araneoidea</taxon>
        <taxon>Araneidae</taxon>
        <taxon>Araneus</taxon>
    </lineage>
</organism>
<sequence>MRKPAPNFEQEWLKRAANNLVSRHKIRESDVQGRLFDKTRKIKTPNFAQKVYRKNLIVLLLDGVNSGLYTFSVYAYPHVTILSQEPLYGAWDLFSYIGGLVGCWLGISVWALAGIFEKTFREATSSIHKLKSKAN</sequence>
<evidence type="ECO:0000256" key="11">
    <source>
        <dbReference type="ARBA" id="ARBA00023303"/>
    </source>
</evidence>
<evidence type="ECO:0000256" key="5">
    <source>
        <dbReference type="ARBA" id="ARBA00022692"/>
    </source>
</evidence>
<keyword evidence="9 13" id="KW-0472">Membrane</keyword>
<keyword evidence="4 12" id="KW-0894">Sodium channel</keyword>
<gene>
    <name evidence="15" type="ORF">AVEN_119625_1</name>
    <name evidence="14" type="ORF">AVEN_91175_1</name>
</gene>
<evidence type="ECO:0000256" key="9">
    <source>
        <dbReference type="ARBA" id="ARBA00023136"/>
    </source>
</evidence>
<evidence type="ECO:0000256" key="13">
    <source>
        <dbReference type="SAM" id="Phobius"/>
    </source>
</evidence>
<keyword evidence="11 12" id="KW-0407">Ion channel</keyword>
<evidence type="ECO:0000313" key="14">
    <source>
        <dbReference type="EMBL" id="GBO09730.1"/>
    </source>
</evidence>
<evidence type="ECO:0000256" key="4">
    <source>
        <dbReference type="ARBA" id="ARBA00022461"/>
    </source>
</evidence>
<evidence type="ECO:0000313" key="15">
    <source>
        <dbReference type="EMBL" id="GBO09732.1"/>
    </source>
</evidence>
<comment type="subcellular location">
    <subcellularLocation>
        <location evidence="1">Membrane</location>
        <topology evidence="1">Multi-pass membrane protein</topology>
    </subcellularLocation>
</comment>
<dbReference type="Pfam" id="PF00858">
    <property type="entry name" value="ASC"/>
    <property type="match status" value="1"/>
</dbReference>
<reference evidence="15 16" key="1">
    <citation type="journal article" date="2019" name="Sci. Rep.">
        <title>Orb-weaving spider Araneus ventricosus genome elucidates the spidroin gene catalogue.</title>
        <authorList>
            <person name="Kono N."/>
            <person name="Nakamura H."/>
            <person name="Ohtoshi R."/>
            <person name="Moran D.A.P."/>
            <person name="Shinohara A."/>
            <person name="Yoshida Y."/>
            <person name="Fujiwara M."/>
            <person name="Mori M."/>
            <person name="Tomita M."/>
            <person name="Arakawa K."/>
        </authorList>
    </citation>
    <scope>NUCLEOTIDE SEQUENCE [LARGE SCALE GENOMIC DNA]</scope>
</reference>
<dbReference type="AlphaFoldDB" id="A0A4Y2UAR9"/>
<protein>
    <submittedName>
        <fullName evidence="15">Uncharacterized protein</fullName>
    </submittedName>
</protein>
<dbReference type="GO" id="GO:0005272">
    <property type="term" value="F:sodium channel activity"/>
    <property type="evidence" value="ECO:0007669"/>
    <property type="project" value="UniProtKB-KW"/>
</dbReference>
<evidence type="ECO:0000256" key="7">
    <source>
        <dbReference type="ARBA" id="ARBA00023053"/>
    </source>
</evidence>
<feature type="transmembrane region" description="Helical" evidence="13">
    <location>
        <begin position="96"/>
        <end position="116"/>
    </location>
</feature>
<evidence type="ECO:0000256" key="1">
    <source>
        <dbReference type="ARBA" id="ARBA00004141"/>
    </source>
</evidence>
<keyword evidence="7" id="KW-0915">Sodium</keyword>